<dbReference type="AlphaFoldDB" id="A0A6C8MZY1"/>
<proteinExistence type="predicted"/>
<dbReference type="EMBL" id="QDCA01000003">
    <property type="protein sequence ID" value="KAA9534098.1"/>
    <property type="molecule type" value="Genomic_DNA"/>
</dbReference>
<evidence type="ECO:0000259" key="1">
    <source>
        <dbReference type="SMART" id="SM00382"/>
    </source>
</evidence>
<comment type="caution">
    <text evidence="2">The sequence shown here is derived from an EMBL/GenBank/DDBJ whole genome shotgun (WGS) entry which is preliminary data.</text>
</comment>
<accession>A0A6C8MZY1</accession>
<dbReference type="RefSeq" id="WP_150884156.1">
    <property type="nucleotide sequence ID" value="NZ_QDCA01000003.1"/>
</dbReference>
<dbReference type="Pfam" id="PF01695">
    <property type="entry name" value="IstB_IS21"/>
    <property type="match status" value="1"/>
</dbReference>
<gene>
    <name evidence="2" type="ORF">DCK33_08125</name>
</gene>
<dbReference type="PANTHER" id="PTHR30050">
    <property type="entry name" value="CHROMOSOMAL REPLICATION INITIATOR PROTEIN DNAA"/>
    <property type="match status" value="1"/>
</dbReference>
<dbReference type="InterPro" id="IPR027417">
    <property type="entry name" value="P-loop_NTPase"/>
</dbReference>
<name>A0A6C8MZY1_LISMN</name>
<sequence length="268" mass="30590">MSISERTTTPAGKFEKVEIPAVQFVENRLCETCGKEYPVYERNGEQTGICIHCENAALQSEMQRRHDETEKRRIFKIMEEYSYVPDEIKKESFDSFQAEDPTEKSALKTCKEYVANFPENKKIVLQGNTGTGKSHLAYAAARELLKKGYLVLFVTVPEMLDSVRRTFDRNSEITKQELISWYIKADLVVLDDLGVEKINEKNQGFVSEIMYDITNGRVDKPLIITTNLKSQGIASRYGGVDGQRIVSRISKNATVIELKGRDRRIASW</sequence>
<dbReference type="GO" id="GO:0005524">
    <property type="term" value="F:ATP binding"/>
    <property type="evidence" value="ECO:0007669"/>
    <property type="project" value="InterPro"/>
</dbReference>
<dbReference type="InterPro" id="IPR003593">
    <property type="entry name" value="AAA+_ATPase"/>
</dbReference>
<dbReference type="SUPFAM" id="SSF52540">
    <property type="entry name" value="P-loop containing nucleoside triphosphate hydrolases"/>
    <property type="match status" value="1"/>
</dbReference>
<dbReference type="PANTHER" id="PTHR30050:SF4">
    <property type="entry name" value="ATP-BINDING PROTEIN RV3427C IN INSERTION SEQUENCE-RELATED"/>
    <property type="match status" value="1"/>
</dbReference>
<dbReference type="CDD" id="cd00009">
    <property type="entry name" value="AAA"/>
    <property type="match status" value="1"/>
</dbReference>
<organism evidence="2">
    <name type="scientific">Listeria monocytogenes</name>
    <dbReference type="NCBI Taxonomy" id="1639"/>
    <lineage>
        <taxon>Bacteria</taxon>
        <taxon>Bacillati</taxon>
        <taxon>Bacillota</taxon>
        <taxon>Bacilli</taxon>
        <taxon>Bacillales</taxon>
        <taxon>Listeriaceae</taxon>
        <taxon>Listeria</taxon>
    </lineage>
</organism>
<dbReference type="SMART" id="SM00382">
    <property type="entry name" value="AAA"/>
    <property type="match status" value="1"/>
</dbReference>
<reference evidence="2" key="1">
    <citation type="submission" date="2018-04" db="EMBL/GenBank/DDBJ databases">
        <title>Genome Analysis of a Prevalent Clone of Listeria monocytogenes Sequence Type 87 in China.</title>
        <authorList>
            <person name="Wang Y."/>
        </authorList>
    </citation>
    <scope>NUCLEOTIDE SEQUENCE</scope>
    <source>
        <strain evidence="2">ICDC_LM0449</strain>
    </source>
</reference>
<dbReference type="InterPro" id="IPR002611">
    <property type="entry name" value="IstB_ATP-bd"/>
</dbReference>
<dbReference type="GO" id="GO:0006260">
    <property type="term" value="P:DNA replication"/>
    <property type="evidence" value="ECO:0007669"/>
    <property type="project" value="TreeGrafter"/>
</dbReference>
<protein>
    <recommendedName>
        <fullName evidence="1">AAA+ ATPase domain-containing protein</fullName>
    </recommendedName>
</protein>
<dbReference type="Gene3D" id="3.40.50.300">
    <property type="entry name" value="P-loop containing nucleotide triphosphate hydrolases"/>
    <property type="match status" value="1"/>
</dbReference>
<feature type="domain" description="AAA+ ATPase" evidence="1">
    <location>
        <begin position="119"/>
        <end position="250"/>
    </location>
</feature>
<evidence type="ECO:0000313" key="2">
    <source>
        <dbReference type="EMBL" id="KAA9534098.1"/>
    </source>
</evidence>